<proteinExistence type="predicted"/>
<evidence type="ECO:0008006" key="3">
    <source>
        <dbReference type="Google" id="ProtNLM"/>
    </source>
</evidence>
<dbReference type="InterPro" id="IPR007995">
    <property type="entry name" value="DUF742"/>
</dbReference>
<dbReference type="Proteomes" id="UP000181909">
    <property type="component" value="Unassembled WGS sequence"/>
</dbReference>
<accession>A0A1K1ZZQ1</accession>
<protein>
    <recommendedName>
        <fullName evidence="3">DUF742 domain-containing protein</fullName>
    </recommendedName>
</protein>
<dbReference type="Pfam" id="PF05331">
    <property type="entry name" value="DUF742"/>
    <property type="match status" value="1"/>
</dbReference>
<organism evidence="1 2">
    <name type="scientific">Streptomyces atratus</name>
    <dbReference type="NCBI Taxonomy" id="1893"/>
    <lineage>
        <taxon>Bacteria</taxon>
        <taxon>Bacillati</taxon>
        <taxon>Actinomycetota</taxon>
        <taxon>Actinomycetes</taxon>
        <taxon>Kitasatosporales</taxon>
        <taxon>Streptomycetaceae</taxon>
        <taxon>Streptomyces</taxon>
    </lineage>
</organism>
<dbReference type="STRING" id="1893.SAMN02787144_1006176"/>
<reference evidence="1 2" key="1">
    <citation type="submission" date="2016-11" db="EMBL/GenBank/DDBJ databases">
        <authorList>
            <person name="Jaros S."/>
            <person name="Januszkiewicz K."/>
            <person name="Wedrychowicz H."/>
        </authorList>
    </citation>
    <scope>NUCLEOTIDE SEQUENCE [LARGE SCALE GENOMIC DNA]</scope>
    <source>
        <strain evidence="1 2">OK807</strain>
    </source>
</reference>
<evidence type="ECO:0000313" key="1">
    <source>
        <dbReference type="EMBL" id="SFX79259.1"/>
    </source>
</evidence>
<dbReference type="AlphaFoldDB" id="A0A1K1ZZQ1"/>
<dbReference type="RefSeq" id="WP_072485399.1">
    <property type="nucleotide sequence ID" value="NZ_CP108277.1"/>
</dbReference>
<dbReference type="EMBL" id="FPJO01000006">
    <property type="protein sequence ID" value="SFX79259.1"/>
    <property type="molecule type" value="Genomic_DNA"/>
</dbReference>
<name>A0A1K1ZZQ1_STRAR</name>
<sequence>MSRGQEQRRLLPAYLATGTSPGAGLSGTLDSLAALRASGLPLARYHTAVHQRVIELLTDGSLSVVELAGYLGLPVSVTLVLAEQLVSDGQLKATVPLPDALRASNDGRPSKEVLEEVLSGLHALLAA</sequence>
<dbReference type="OrthoDB" id="4563801at2"/>
<dbReference type="PANTHER" id="PTHR36221:SF1">
    <property type="entry name" value="DUF742 DOMAIN-CONTAINING PROTEIN"/>
    <property type="match status" value="1"/>
</dbReference>
<dbReference type="PANTHER" id="PTHR36221">
    <property type="entry name" value="DUF742 DOMAIN-CONTAINING PROTEIN"/>
    <property type="match status" value="1"/>
</dbReference>
<evidence type="ECO:0000313" key="2">
    <source>
        <dbReference type="Proteomes" id="UP000181909"/>
    </source>
</evidence>
<gene>
    <name evidence="1" type="ORF">SAMN02787144_1006176</name>
</gene>